<sequence>MRDIHLTFAAADGHPLAGTRYEPLAPPTAAVLINGATGVPRRYYAAYARFLARQGFAVLTYDYRGIGNSRFHAARPGQLTMRNWGELDAAAALDHLQLRFPHLPLLAVGHSVGGQLFGLMPNNGKLAGGIGIAAQCGYWRLWPRALQPRMVALWYLLIPALVALRGELPRGLMGEALPAGVARQWARWCRHPDFIVDERGHPLRRHFDGWRAPLRLYAIGDDALYAPEAAVARLASYFRGTTPELHTLQPRDLGIAAIGHFGFFREAMPRQLWQQTADCLRAWAVPAARRAA</sequence>
<organism evidence="2 3">
    <name type="scientific">Sinimarinibacterium flocculans</name>
    <dbReference type="NCBI Taxonomy" id="985250"/>
    <lineage>
        <taxon>Bacteria</taxon>
        <taxon>Pseudomonadati</taxon>
        <taxon>Pseudomonadota</taxon>
        <taxon>Gammaproteobacteria</taxon>
        <taxon>Nevskiales</taxon>
        <taxon>Nevskiaceae</taxon>
        <taxon>Sinimarinibacterium</taxon>
    </lineage>
</organism>
<evidence type="ECO:0000313" key="2">
    <source>
        <dbReference type="EMBL" id="PXV66093.1"/>
    </source>
</evidence>
<dbReference type="EMBL" id="QICN01000008">
    <property type="protein sequence ID" value="PXV66093.1"/>
    <property type="molecule type" value="Genomic_DNA"/>
</dbReference>
<dbReference type="GO" id="GO:0016787">
    <property type="term" value="F:hydrolase activity"/>
    <property type="evidence" value="ECO:0007669"/>
    <property type="project" value="UniProtKB-KW"/>
</dbReference>
<evidence type="ECO:0000313" key="3">
    <source>
        <dbReference type="Proteomes" id="UP000248330"/>
    </source>
</evidence>
<keyword evidence="2" id="KW-0378">Hydrolase</keyword>
<comment type="caution">
    <text evidence="2">The sequence shown here is derived from an EMBL/GenBank/DDBJ whole genome shotgun (WGS) entry which is preliminary data.</text>
</comment>
<dbReference type="InterPro" id="IPR017208">
    <property type="entry name" value="UCP037442_abhydr"/>
</dbReference>
<dbReference type="SUPFAM" id="SSF53474">
    <property type="entry name" value="alpha/beta-Hydrolases"/>
    <property type="match status" value="1"/>
</dbReference>
<dbReference type="OrthoDB" id="9785076at2"/>
<dbReference type="InterPro" id="IPR029058">
    <property type="entry name" value="AB_hydrolase_fold"/>
</dbReference>
<dbReference type="AlphaFoldDB" id="A0A318E9K4"/>
<dbReference type="Pfam" id="PF12146">
    <property type="entry name" value="Hydrolase_4"/>
    <property type="match status" value="1"/>
</dbReference>
<dbReference type="Gene3D" id="3.40.50.1820">
    <property type="entry name" value="alpha/beta hydrolase"/>
    <property type="match status" value="1"/>
</dbReference>
<evidence type="ECO:0000259" key="1">
    <source>
        <dbReference type="Pfam" id="PF12146"/>
    </source>
</evidence>
<dbReference type="Proteomes" id="UP000248330">
    <property type="component" value="Unassembled WGS sequence"/>
</dbReference>
<dbReference type="InterPro" id="IPR022742">
    <property type="entry name" value="Hydrolase_4"/>
</dbReference>
<dbReference type="RefSeq" id="WP_110265863.1">
    <property type="nucleotide sequence ID" value="NZ_CAKZQT010000026.1"/>
</dbReference>
<feature type="domain" description="Serine aminopeptidase S33" evidence="1">
    <location>
        <begin position="31"/>
        <end position="161"/>
    </location>
</feature>
<accession>A0A318E9K4</accession>
<dbReference type="PIRSF" id="PIRSF037442">
    <property type="entry name" value="UCP037442_abhydr"/>
    <property type="match status" value="1"/>
</dbReference>
<name>A0A318E9K4_9GAMM</name>
<reference evidence="2 3" key="1">
    <citation type="submission" date="2018-04" db="EMBL/GenBank/DDBJ databases">
        <title>Genomic Encyclopedia of Type Strains, Phase IV (KMG-IV): sequencing the most valuable type-strain genomes for metagenomic binning, comparative biology and taxonomic classification.</title>
        <authorList>
            <person name="Goeker M."/>
        </authorList>
    </citation>
    <scope>NUCLEOTIDE SEQUENCE [LARGE SCALE GENOMIC DNA]</scope>
    <source>
        <strain evidence="2 3">DSM 104150</strain>
    </source>
</reference>
<protein>
    <submittedName>
        <fullName evidence="2">Putative alpha/beta hydrolase</fullName>
    </submittedName>
</protein>
<gene>
    <name evidence="2" type="ORF">C8D93_10865</name>
</gene>
<proteinExistence type="predicted"/>
<keyword evidence="3" id="KW-1185">Reference proteome</keyword>